<name>A0A7I9W3J2_MYCAG</name>
<dbReference type="Proteomes" id="UP000465302">
    <property type="component" value="Unassembled WGS sequence"/>
</dbReference>
<gene>
    <name evidence="1" type="ORF">MAGR_32070</name>
</gene>
<dbReference type="AlphaFoldDB" id="A0A7I9W3J2"/>
<evidence type="ECO:0000313" key="2">
    <source>
        <dbReference type="Proteomes" id="UP000465302"/>
    </source>
</evidence>
<proteinExistence type="predicted"/>
<dbReference type="EMBL" id="BLKS01000001">
    <property type="protein sequence ID" value="GFG51766.1"/>
    <property type="molecule type" value="Genomic_DNA"/>
</dbReference>
<sequence length="64" mass="7168">MYRPRRHSREQRAAATVWGKRRARLSMIARTVSAMVIGGAIPGPAWCRRHPIGTCVYVGAMLCE</sequence>
<accession>A0A7I9W3J2</accession>
<comment type="caution">
    <text evidence="1">The sequence shown here is derived from an EMBL/GenBank/DDBJ whole genome shotgun (WGS) entry which is preliminary data.</text>
</comment>
<organism evidence="1 2">
    <name type="scientific">Mycolicibacterium agri</name>
    <name type="common">Mycobacterium agri</name>
    <dbReference type="NCBI Taxonomy" id="36811"/>
    <lineage>
        <taxon>Bacteria</taxon>
        <taxon>Bacillati</taxon>
        <taxon>Actinomycetota</taxon>
        <taxon>Actinomycetes</taxon>
        <taxon>Mycobacteriales</taxon>
        <taxon>Mycobacteriaceae</taxon>
        <taxon>Mycolicibacterium</taxon>
    </lineage>
</organism>
<evidence type="ECO:0000313" key="1">
    <source>
        <dbReference type="EMBL" id="GFG51766.1"/>
    </source>
</evidence>
<reference evidence="1 2" key="1">
    <citation type="journal article" date="2019" name="Emerg. Microbes Infect.">
        <title>Comprehensive subspecies identification of 175 nontuberculous mycobacteria species based on 7547 genomic profiles.</title>
        <authorList>
            <person name="Matsumoto Y."/>
            <person name="Kinjo T."/>
            <person name="Motooka D."/>
            <person name="Nabeya D."/>
            <person name="Jung N."/>
            <person name="Uechi K."/>
            <person name="Horii T."/>
            <person name="Iida T."/>
            <person name="Fujita J."/>
            <person name="Nakamura S."/>
        </authorList>
    </citation>
    <scope>NUCLEOTIDE SEQUENCE [LARGE SCALE GENOMIC DNA]</scope>
    <source>
        <strain evidence="1 2">JCM 6377</strain>
    </source>
</reference>
<protein>
    <submittedName>
        <fullName evidence="1">Uncharacterized protein</fullName>
    </submittedName>
</protein>